<accession>A0A5D2GT64</accession>
<feature type="transmembrane region" description="Helical" evidence="1">
    <location>
        <begin position="44"/>
        <end position="62"/>
    </location>
</feature>
<evidence type="ECO:0000256" key="1">
    <source>
        <dbReference type="SAM" id="Phobius"/>
    </source>
</evidence>
<keyword evidence="1" id="KW-0472">Membrane</keyword>
<gene>
    <name evidence="2" type="ORF">ES288_A04G015600v1</name>
</gene>
<organism evidence="2 3">
    <name type="scientific">Gossypium darwinii</name>
    <name type="common">Darwin's cotton</name>
    <name type="synonym">Gossypium barbadense var. darwinii</name>
    <dbReference type="NCBI Taxonomy" id="34276"/>
    <lineage>
        <taxon>Eukaryota</taxon>
        <taxon>Viridiplantae</taxon>
        <taxon>Streptophyta</taxon>
        <taxon>Embryophyta</taxon>
        <taxon>Tracheophyta</taxon>
        <taxon>Spermatophyta</taxon>
        <taxon>Magnoliopsida</taxon>
        <taxon>eudicotyledons</taxon>
        <taxon>Gunneridae</taxon>
        <taxon>Pentapetalae</taxon>
        <taxon>rosids</taxon>
        <taxon>malvids</taxon>
        <taxon>Malvales</taxon>
        <taxon>Malvaceae</taxon>
        <taxon>Malvoideae</taxon>
        <taxon>Gossypium</taxon>
    </lineage>
</organism>
<sequence>MGKKTLTQFNGGASGRGWSTCHWCCLFVCGVGCIGAIGDFERDFIVFFFNFFLNWVGFCRRYI</sequence>
<proteinExistence type="predicted"/>
<dbReference type="EMBL" id="CM017691">
    <property type="protein sequence ID" value="TYH21102.1"/>
    <property type="molecule type" value="Genomic_DNA"/>
</dbReference>
<keyword evidence="1" id="KW-1133">Transmembrane helix</keyword>
<name>A0A5D2GT64_GOSDA</name>
<protein>
    <submittedName>
        <fullName evidence="2">Uncharacterized protein</fullName>
    </submittedName>
</protein>
<keyword evidence="3" id="KW-1185">Reference proteome</keyword>
<evidence type="ECO:0000313" key="2">
    <source>
        <dbReference type="EMBL" id="TYH21102.1"/>
    </source>
</evidence>
<dbReference type="AlphaFoldDB" id="A0A5D2GT64"/>
<evidence type="ECO:0000313" key="3">
    <source>
        <dbReference type="Proteomes" id="UP000323506"/>
    </source>
</evidence>
<feature type="transmembrane region" description="Helical" evidence="1">
    <location>
        <begin position="20"/>
        <end position="38"/>
    </location>
</feature>
<reference evidence="2 3" key="1">
    <citation type="submission" date="2019-06" db="EMBL/GenBank/DDBJ databases">
        <title>WGS assembly of Gossypium darwinii.</title>
        <authorList>
            <person name="Chen Z.J."/>
            <person name="Sreedasyam A."/>
            <person name="Ando A."/>
            <person name="Song Q."/>
            <person name="De L."/>
            <person name="Hulse-Kemp A."/>
            <person name="Ding M."/>
            <person name="Ye W."/>
            <person name="Kirkbride R."/>
            <person name="Jenkins J."/>
            <person name="Plott C."/>
            <person name="Lovell J."/>
            <person name="Lin Y.-M."/>
            <person name="Vaughn R."/>
            <person name="Liu B."/>
            <person name="Li W."/>
            <person name="Simpson S."/>
            <person name="Scheffler B."/>
            <person name="Saski C."/>
            <person name="Grover C."/>
            <person name="Hu G."/>
            <person name="Conover J."/>
            <person name="Carlson J."/>
            <person name="Shu S."/>
            <person name="Boston L."/>
            <person name="Williams M."/>
            <person name="Peterson D."/>
            <person name="Mcgee K."/>
            <person name="Jones D."/>
            <person name="Wendel J."/>
            <person name="Stelly D."/>
            <person name="Grimwood J."/>
            <person name="Schmutz J."/>
        </authorList>
    </citation>
    <scope>NUCLEOTIDE SEQUENCE [LARGE SCALE GENOMIC DNA]</scope>
    <source>
        <strain evidence="2">1808015.09</strain>
    </source>
</reference>
<keyword evidence="1" id="KW-0812">Transmembrane</keyword>
<dbReference type="Proteomes" id="UP000323506">
    <property type="component" value="Chromosome A04"/>
</dbReference>